<name>A0AAW9R5I0_9GAMM</name>
<feature type="active site" description="Proton acceptor 1" evidence="4">
    <location>
        <position position="391"/>
    </location>
</feature>
<evidence type="ECO:0000313" key="12">
    <source>
        <dbReference type="Proteomes" id="UP001359886"/>
    </source>
</evidence>
<proteinExistence type="predicted"/>
<evidence type="ECO:0000256" key="1">
    <source>
        <dbReference type="ARBA" id="ARBA00022729"/>
    </source>
</evidence>
<dbReference type="PANTHER" id="PTHR10514:SF27">
    <property type="entry name" value="ANGIOTENSIN-CONVERTING ENZYME"/>
    <property type="match status" value="1"/>
</dbReference>
<feature type="signal peptide" evidence="10">
    <location>
        <begin position="1"/>
        <end position="21"/>
    </location>
</feature>
<feature type="binding site" evidence="9">
    <location>
        <position position="394"/>
    </location>
    <ligand>
        <name>Zn(2+)</name>
        <dbReference type="ChEBI" id="CHEBI:29105"/>
        <label>2</label>
        <note>catalytic</note>
    </ligand>
</feature>
<evidence type="ECO:0000256" key="5">
    <source>
        <dbReference type="PIRSR" id="PIRSR601548-2"/>
    </source>
</evidence>
<dbReference type="GO" id="GO:0016020">
    <property type="term" value="C:membrane"/>
    <property type="evidence" value="ECO:0007669"/>
    <property type="project" value="InterPro"/>
</dbReference>
<comment type="caution">
    <text evidence="11">The sequence shown here is derived from an EMBL/GenBank/DDBJ whole genome shotgun (WGS) entry which is preliminary data.</text>
</comment>
<keyword evidence="1 10" id="KW-0732">Signal</keyword>
<dbReference type="CDD" id="cd06461">
    <property type="entry name" value="M2_ACE"/>
    <property type="match status" value="1"/>
</dbReference>
<keyword evidence="2 7" id="KW-1015">Disulfide bond</keyword>
<dbReference type="PROSITE" id="PS52011">
    <property type="entry name" value="PEPTIDASE_M2"/>
    <property type="match status" value="1"/>
</dbReference>
<dbReference type="Gene3D" id="1.10.1370.30">
    <property type="match status" value="2"/>
</dbReference>
<feature type="disulfide bond" evidence="7">
    <location>
        <begin position="359"/>
        <end position="377"/>
    </location>
</feature>
<keyword evidence="6" id="KW-0862">Zinc</keyword>
<dbReference type="InterPro" id="IPR001548">
    <property type="entry name" value="Peptidase_M2"/>
</dbReference>
<dbReference type="Pfam" id="PF01401">
    <property type="entry name" value="Peptidase_M2"/>
    <property type="match status" value="1"/>
</dbReference>
<accession>A0AAW9R5I0</accession>
<dbReference type="PANTHER" id="PTHR10514">
    <property type="entry name" value="ANGIOTENSIN-CONVERTING ENZYME"/>
    <property type="match status" value="1"/>
</dbReference>
<evidence type="ECO:0000256" key="8">
    <source>
        <dbReference type="PIRSR" id="PIRSR601548-6"/>
    </source>
</evidence>
<dbReference type="SUPFAM" id="SSF55486">
    <property type="entry name" value="Metalloproteases ('zincins'), catalytic domain"/>
    <property type="match status" value="1"/>
</dbReference>
<evidence type="ECO:0000313" key="11">
    <source>
        <dbReference type="EMBL" id="MEJ8566834.1"/>
    </source>
</evidence>
<feature type="binding site" evidence="9">
    <location>
        <position position="390"/>
    </location>
    <ligand>
        <name>Zn(2+)</name>
        <dbReference type="ChEBI" id="CHEBI:29105"/>
        <label>2</label>
        <note>catalytic</note>
    </ligand>
</feature>
<dbReference type="RefSeq" id="WP_354694152.1">
    <property type="nucleotide sequence ID" value="NZ_JAZHOG010000002.1"/>
</dbReference>
<evidence type="ECO:0000256" key="2">
    <source>
        <dbReference type="ARBA" id="ARBA00023157"/>
    </source>
</evidence>
<organism evidence="11 12">
    <name type="scientific">Elongatibacter sediminis</name>
    <dbReference type="NCBI Taxonomy" id="3119006"/>
    <lineage>
        <taxon>Bacteria</taxon>
        <taxon>Pseudomonadati</taxon>
        <taxon>Pseudomonadota</taxon>
        <taxon>Gammaproteobacteria</taxon>
        <taxon>Chromatiales</taxon>
        <taxon>Wenzhouxiangellaceae</taxon>
        <taxon>Elongatibacter</taxon>
    </lineage>
</organism>
<evidence type="ECO:0000256" key="9">
    <source>
        <dbReference type="PIRSR" id="PIRSR601548-8"/>
    </source>
</evidence>
<protein>
    <submittedName>
        <fullName evidence="11">M2 family metallopeptidase</fullName>
    </submittedName>
</protein>
<dbReference type="GO" id="GO:0008241">
    <property type="term" value="F:peptidyl-dipeptidase activity"/>
    <property type="evidence" value="ECO:0007669"/>
    <property type="project" value="InterPro"/>
</dbReference>
<feature type="binding site" evidence="6">
    <location>
        <position position="390"/>
    </location>
    <ligand>
        <name>Zn(2+)</name>
        <dbReference type="ChEBI" id="CHEBI:29105"/>
        <label>1</label>
        <note>catalytic</note>
    </ligand>
</feature>
<evidence type="ECO:0000256" key="4">
    <source>
        <dbReference type="PIRSR" id="PIRSR601548-1"/>
    </source>
</evidence>
<dbReference type="PRINTS" id="PR00791">
    <property type="entry name" value="PEPDIPTASEA"/>
</dbReference>
<keyword evidence="3" id="KW-0325">Glycoprotein</keyword>
<feature type="active site" description="Proton donor 1" evidence="4">
    <location>
        <position position="518"/>
    </location>
</feature>
<feature type="chain" id="PRO_5043465904" evidence="10">
    <location>
        <begin position="22"/>
        <end position="619"/>
    </location>
</feature>
<dbReference type="Proteomes" id="UP001359886">
    <property type="component" value="Unassembled WGS sequence"/>
</dbReference>
<dbReference type="EMBL" id="JAZHOG010000002">
    <property type="protein sequence ID" value="MEJ8566834.1"/>
    <property type="molecule type" value="Genomic_DNA"/>
</dbReference>
<feature type="binding site" evidence="5">
    <location>
        <position position="527"/>
    </location>
    <ligand>
        <name>chloride</name>
        <dbReference type="ChEBI" id="CHEBI:17996"/>
        <label>1</label>
    </ligand>
</feature>
<evidence type="ECO:0000256" key="6">
    <source>
        <dbReference type="PIRSR" id="PIRSR601548-3"/>
    </source>
</evidence>
<reference evidence="11 12" key="1">
    <citation type="submission" date="2024-02" db="EMBL/GenBank/DDBJ databases">
        <title>A novel Wenzhouxiangellaceae bacterium, isolated from coastal sediments.</title>
        <authorList>
            <person name="Du Z.-J."/>
            <person name="Ye Y.-Q."/>
            <person name="Zhang X.-Y."/>
        </authorList>
    </citation>
    <scope>NUCLEOTIDE SEQUENCE [LARGE SCALE GENOMIC DNA]</scope>
    <source>
        <strain evidence="11 12">CH-27</strain>
    </source>
</reference>
<feature type="disulfide bond" evidence="7">
    <location>
        <begin position="160"/>
        <end position="166"/>
    </location>
</feature>
<feature type="active site" description="Proton donor 2" evidence="8">
    <location>
        <position position="518"/>
    </location>
</feature>
<gene>
    <name evidence="11" type="ORF">V3330_04255</name>
</gene>
<feature type="binding site" evidence="6">
    <location>
        <position position="394"/>
    </location>
    <ligand>
        <name>Zn(2+)</name>
        <dbReference type="ChEBI" id="CHEBI:29105"/>
        <label>1</label>
        <note>catalytic</note>
    </ligand>
</feature>
<sequence length="619" mass="68983">MHTLGRVSTLICLTGMAAMLAACVPADDPETASPQGAVEEQRSAPTAQQAAEFVRETEARLEVLSQHAERQEWVQANFITYDTELLTAEAKKELTAAQVEAASRAAEFTGIDGLDADTARKLNQLRSGITIPAPLDPAKNAEQAEIGARLKGLYGKGEYCREDGSCLALGELENILAESRDPQELLEVWDGWRGVSVPMRPLYARQVELANEGAQALGFTDLGAMWRSDYDMPASEFPAELDRLWEQVSPLYEALHCHVRARLGEAYGEDVVPQQGPIPAHLLGNMWAQDWENIYDLVAPAEVEDAYDLTGILQDRGFDAVGMVRTGEAFFSSLGFDPLPETFWERSLFVKPADRDVVCHASAWDIDEKNDLRIKMCIEVNAEDFRTIHHELGHNYYQRAYNTLSFLYRNSANDGFHEAVGDTLSLSITPAYLTEIGLLDEEPGSEGDVGLLLRRALDKVAFLPFGLMVDQWRWKVFAGEVGPEGYNDLWWQLRERYQGLAPPNERPADAFDPGAKYHVPGNTPYTRYFLAHILQFQFYRALCDIAGFDGPMHRCSFNGSEAAGQRLNAMLEMGKSRPWPDALEALTGTREMDGGALLDYFAPLQSWLDEQNAGRQCGW</sequence>
<evidence type="ECO:0000256" key="10">
    <source>
        <dbReference type="SAM" id="SignalP"/>
    </source>
</evidence>
<keyword evidence="6" id="KW-0479">Metal-binding</keyword>
<dbReference type="FunFam" id="1.10.1370.30:FF:000005">
    <property type="entry name" value="Angiotensin-converting enzyme"/>
    <property type="match status" value="1"/>
</dbReference>
<keyword evidence="12" id="KW-1185">Reference proteome</keyword>
<evidence type="ECO:0000256" key="3">
    <source>
        <dbReference type="ARBA" id="ARBA00023180"/>
    </source>
</evidence>
<dbReference type="AlphaFoldDB" id="A0AAW9R5I0"/>
<feature type="active site" description="Proton acceptor 2" evidence="8">
    <location>
        <position position="391"/>
    </location>
</feature>
<feature type="binding site" evidence="9">
    <location>
        <position position="418"/>
    </location>
    <ligand>
        <name>Zn(2+)</name>
        <dbReference type="ChEBI" id="CHEBI:29105"/>
        <label>2</label>
        <note>catalytic</note>
    </ligand>
</feature>
<feature type="disulfide bond" evidence="7">
    <location>
        <begin position="543"/>
        <end position="555"/>
    </location>
</feature>
<dbReference type="GO" id="GO:0006508">
    <property type="term" value="P:proteolysis"/>
    <property type="evidence" value="ECO:0007669"/>
    <property type="project" value="InterPro"/>
</dbReference>
<dbReference type="GO" id="GO:0008237">
    <property type="term" value="F:metallopeptidase activity"/>
    <property type="evidence" value="ECO:0007669"/>
    <property type="project" value="InterPro"/>
</dbReference>
<feature type="binding site" evidence="5">
    <location>
        <position position="230"/>
    </location>
    <ligand>
        <name>chloride</name>
        <dbReference type="ChEBI" id="CHEBI:17996"/>
        <label>1</label>
    </ligand>
</feature>
<evidence type="ECO:0000256" key="7">
    <source>
        <dbReference type="PIRSR" id="PIRSR601548-4"/>
    </source>
</evidence>
<dbReference type="PROSITE" id="PS51257">
    <property type="entry name" value="PROKAR_LIPOPROTEIN"/>
    <property type="match status" value="1"/>
</dbReference>
<feature type="binding site" evidence="6">
    <location>
        <position position="418"/>
    </location>
    <ligand>
        <name>Zn(2+)</name>
        <dbReference type="ChEBI" id="CHEBI:29105"/>
        <label>1</label>
        <note>catalytic</note>
    </ligand>
</feature>